<keyword evidence="2" id="KW-1133">Transmembrane helix</keyword>
<feature type="transmembrane region" description="Helical" evidence="2">
    <location>
        <begin position="87"/>
        <end position="106"/>
    </location>
</feature>
<feature type="transmembrane region" description="Helical" evidence="2">
    <location>
        <begin position="160"/>
        <end position="179"/>
    </location>
</feature>
<accession>A0A5C4UZA8</accession>
<dbReference type="EMBL" id="VDGT01000011">
    <property type="protein sequence ID" value="TNM29100.1"/>
    <property type="molecule type" value="Genomic_DNA"/>
</dbReference>
<sequence>MRHLTQLALRRIAPPGRTQGRWFFEGMLAAGLGLGGLAVLVLLFWVLSPYPDQGATGALRIAADLWLLAHGCELVRHDTLYGGTAPVGLTPLLLAAFPVWLLHRAVRVTLRPDPQDAEWAAAPGEAFAVARWICAGYLLTGAAATAFATPADLAPGLLSTALQLPLFAALVTVVSAWTLSGVSPWTPPAGWRATRWAESFTAERLAGAGRAALGGAAACCGVGALLAAGALLLHASSAQGTLVALSGDWSGRLAVLLLGCALAPNAAVWGAAYGLGPGFTLGGGSVLSPLAVSGDPVPPPFPLLAGLPHGTPDGALLWCTAAVPLAGILVTAGLVARWAVPVPGERGTAAGWWGTALTALLAAAGAGLLLGWLGTLSGGPLGAGELAQFGPHGWLTGAVAAGWALVALPVAWGFRLLRLHQPRLVLAELLGRERPGERKPAPRKPRLSRRGGERRQRRRWRRRRRAEPVPEWHATDARLTRWSALRKNSGELVSRMDDHG</sequence>
<feature type="transmembrane region" description="Helical" evidence="2">
    <location>
        <begin position="211"/>
        <end position="233"/>
    </location>
</feature>
<evidence type="ECO:0000256" key="2">
    <source>
        <dbReference type="SAM" id="Phobius"/>
    </source>
</evidence>
<feature type="transmembrane region" description="Helical" evidence="2">
    <location>
        <begin position="126"/>
        <end position="148"/>
    </location>
</feature>
<protein>
    <recommendedName>
        <fullName evidence="5">Integral membrane protein</fullName>
    </recommendedName>
</protein>
<keyword evidence="2" id="KW-0812">Transmembrane</keyword>
<dbReference type="RefSeq" id="WP_139645871.1">
    <property type="nucleotide sequence ID" value="NZ_BAAAZS010000005.1"/>
</dbReference>
<comment type="caution">
    <text evidence="3">The sequence shown here is derived from an EMBL/GenBank/DDBJ whole genome shotgun (WGS) entry which is preliminary data.</text>
</comment>
<dbReference type="OrthoDB" id="3742900at2"/>
<dbReference type="Pfam" id="PF19877">
    <property type="entry name" value="DUF6350"/>
    <property type="match status" value="1"/>
</dbReference>
<feature type="compositionally biased region" description="Basic residues" evidence="1">
    <location>
        <begin position="455"/>
        <end position="465"/>
    </location>
</feature>
<feature type="transmembrane region" description="Helical" evidence="2">
    <location>
        <begin position="315"/>
        <end position="340"/>
    </location>
</feature>
<organism evidence="3 4">
    <name type="scientific">Streptomyces sedi</name>
    <dbReference type="NCBI Taxonomy" id="555059"/>
    <lineage>
        <taxon>Bacteria</taxon>
        <taxon>Bacillati</taxon>
        <taxon>Actinomycetota</taxon>
        <taxon>Actinomycetes</taxon>
        <taxon>Kitasatosporales</taxon>
        <taxon>Streptomycetaceae</taxon>
        <taxon>Streptomyces</taxon>
    </lineage>
</organism>
<keyword evidence="2" id="KW-0472">Membrane</keyword>
<feature type="transmembrane region" description="Helical" evidence="2">
    <location>
        <begin position="21"/>
        <end position="45"/>
    </location>
</feature>
<feature type="region of interest" description="Disordered" evidence="1">
    <location>
        <begin position="435"/>
        <end position="471"/>
    </location>
</feature>
<keyword evidence="4" id="KW-1185">Reference proteome</keyword>
<feature type="transmembrane region" description="Helical" evidence="2">
    <location>
        <begin position="253"/>
        <end position="275"/>
    </location>
</feature>
<evidence type="ECO:0000256" key="1">
    <source>
        <dbReference type="SAM" id="MobiDB-lite"/>
    </source>
</evidence>
<evidence type="ECO:0000313" key="3">
    <source>
        <dbReference type="EMBL" id="TNM29100.1"/>
    </source>
</evidence>
<feature type="transmembrane region" description="Helical" evidence="2">
    <location>
        <begin position="352"/>
        <end position="373"/>
    </location>
</feature>
<name>A0A5C4UZA8_9ACTN</name>
<evidence type="ECO:0000313" key="4">
    <source>
        <dbReference type="Proteomes" id="UP000311713"/>
    </source>
</evidence>
<dbReference type="Proteomes" id="UP000311713">
    <property type="component" value="Unassembled WGS sequence"/>
</dbReference>
<feature type="transmembrane region" description="Helical" evidence="2">
    <location>
        <begin position="393"/>
        <end position="414"/>
    </location>
</feature>
<evidence type="ECO:0008006" key="5">
    <source>
        <dbReference type="Google" id="ProtNLM"/>
    </source>
</evidence>
<gene>
    <name evidence="3" type="ORF">FH715_16245</name>
</gene>
<proteinExistence type="predicted"/>
<dbReference type="InterPro" id="IPR045931">
    <property type="entry name" value="DUF6350"/>
</dbReference>
<reference evidence="3 4" key="1">
    <citation type="submission" date="2019-06" db="EMBL/GenBank/DDBJ databases">
        <title>Draft genome of Streptomyces sedi sp. JCM16909.</title>
        <authorList>
            <person name="Klykleung N."/>
            <person name="Tanasupawat S."/>
            <person name="Kudo T."/>
            <person name="Yuki M."/>
            <person name="Ohkuma M."/>
        </authorList>
    </citation>
    <scope>NUCLEOTIDE SEQUENCE [LARGE SCALE GENOMIC DNA]</scope>
    <source>
        <strain evidence="3 4">JCM 16909</strain>
    </source>
</reference>
<dbReference type="AlphaFoldDB" id="A0A5C4UZA8"/>